<comment type="caution">
    <text evidence="8">The sequence shown here is derived from an EMBL/GenBank/DDBJ whole genome shotgun (WGS) entry which is preliminary data.</text>
</comment>
<dbReference type="InterPro" id="IPR036259">
    <property type="entry name" value="MFS_trans_sf"/>
</dbReference>
<gene>
    <name evidence="8" type="ORF">LVIROSA_LOCUS15475</name>
</gene>
<keyword evidence="3" id="KW-0813">Transport</keyword>
<dbReference type="GO" id="GO:0016020">
    <property type="term" value="C:membrane"/>
    <property type="evidence" value="ECO:0007669"/>
    <property type="project" value="UniProtKB-SubCell"/>
</dbReference>
<dbReference type="Pfam" id="PF00083">
    <property type="entry name" value="Sugar_tr"/>
    <property type="match status" value="1"/>
</dbReference>
<evidence type="ECO:0000256" key="5">
    <source>
        <dbReference type="ARBA" id="ARBA00022989"/>
    </source>
</evidence>
<evidence type="ECO:0000256" key="6">
    <source>
        <dbReference type="ARBA" id="ARBA00023136"/>
    </source>
</evidence>
<comment type="similarity">
    <text evidence="7">Belongs to the major facilitator superfamily. Phosphate:H(+) symporter (TC 2.A.1.9) family.</text>
</comment>
<dbReference type="SUPFAM" id="SSF47473">
    <property type="entry name" value="EF-hand"/>
    <property type="match status" value="1"/>
</dbReference>
<sequence length="205" mass="23323">MEKSQVNRSEICSWVGNCQEVWDFSDQDNDIMLSLNEFCIALFLMERHREGHSLPKALPFGILFEGTPITPLPLASQVWRHAPGLIPCAVLLVGLFFVPESPRWLDYIETLQKLPKAKIFDLFQRRYLRSVTIGVGLMVCQQFGGINEICFYTSSIFESAGMLIELLMLNGKLKNMEWNTTANVQVITCHPRPVDSNPVYQVANQ</sequence>
<evidence type="ECO:0000256" key="2">
    <source>
        <dbReference type="ARBA" id="ARBA00010992"/>
    </source>
</evidence>
<dbReference type="Gene3D" id="1.10.238.10">
    <property type="entry name" value="EF-hand"/>
    <property type="match status" value="1"/>
</dbReference>
<keyword evidence="9" id="KW-1185">Reference proteome</keyword>
<dbReference type="PANTHER" id="PTHR48021:SF13">
    <property type="entry name" value="SUGAR TRANSPORTER ERD6-LIKE 7"/>
    <property type="match status" value="1"/>
</dbReference>
<keyword evidence="6" id="KW-0472">Membrane</keyword>
<evidence type="ECO:0000256" key="3">
    <source>
        <dbReference type="ARBA" id="ARBA00022597"/>
    </source>
</evidence>
<proteinExistence type="inferred from homology"/>
<dbReference type="Proteomes" id="UP001157418">
    <property type="component" value="Unassembled WGS sequence"/>
</dbReference>
<keyword evidence="4" id="KW-0812">Transmembrane</keyword>
<dbReference type="PANTHER" id="PTHR48021">
    <property type="match status" value="1"/>
</dbReference>
<accession>A0AAU9MRW0</accession>
<dbReference type="EMBL" id="CAKMRJ010002223">
    <property type="protein sequence ID" value="CAH1428552.1"/>
    <property type="molecule type" value="Genomic_DNA"/>
</dbReference>
<protein>
    <recommendedName>
        <fullName evidence="10">EF-hand domain-containing protein</fullName>
    </recommendedName>
</protein>
<comment type="subcellular location">
    <subcellularLocation>
        <location evidence="1">Membrane</location>
    </subcellularLocation>
</comment>
<evidence type="ECO:0000313" key="9">
    <source>
        <dbReference type="Proteomes" id="UP001157418"/>
    </source>
</evidence>
<dbReference type="AlphaFoldDB" id="A0AAU9MRW0"/>
<keyword evidence="3" id="KW-0762">Sugar transport</keyword>
<dbReference type="InterPro" id="IPR005828">
    <property type="entry name" value="MFS_sugar_transport-like"/>
</dbReference>
<dbReference type="SUPFAM" id="SSF103473">
    <property type="entry name" value="MFS general substrate transporter"/>
    <property type="match status" value="1"/>
</dbReference>
<evidence type="ECO:0000256" key="4">
    <source>
        <dbReference type="ARBA" id="ARBA00022692"/>
    </source>
</evidence>
<evidence type="ECO:0008006" key="10">
    <source>
        <dbReference type="Google" id="ProtNLM"/>
    </source>
</evidence>
<name>A0AAU9MRW0_9ASTR</name>
<reference evidence="8 9" key="1">
    <citation type="submission" date="2022-01" db="EMBL/GenBank/DDBJ databases">
        <authorList>
            <person name="Xiong W."/>
            <person name="Schranz E."/>
        </authorList>
    </citation>
    <scope>NUCLEOTIDE SEQUENCE [LARGE SCALE GENOMIC DNA]</scope>
</reference>
<evidence type="ECO:0000256" key="7">
    <source>
        <dbReference type="ARBA" id="ARBA00044504"/>
    </source>
</evidence>
<evidence type="ECO:0000313" key="8">
    <source>
        <dbReference type="EMBL" id="CAH1428552.1"/>
    </source>
</evidence>
<evidence type="ECO:0000256" key="1">
    <source>
        <dbReference type="ARBA" id="ARBA00004370"/>
    </source>
</evidence>
<dbReference type="InterPro" id="IPR050549">
    <property type="entry name" value="MFS_Trehalose_Transporter"/>
</dbReference>
<dbReference type="GO" id="GO:0022857">
    <property type="term" value="F:transmembrane transporter activity"/>
    <property type="evidence" value="ECO:0007669"/>
    <property type="project" value="InterPro"/>
</dbReference>
<dbReference type="Gene3D" id="1.20.1250.20">
    <property type="entry name" value="MFS general substrate transporter like domains"/>
    <property type="match status" value="1"/>
</dbReference>
<dbReference type="InterPro" id="IPR011992">
    <property type="entry name" value="EF-hand-dom_pair"/>
</dbReference>
<comment type="similarity">
    <text evidence="2">Belongs to the major facilitator superfamily. Sugar transporter (TC 2.A.1.1) family.</text>
</comment>
<keyword evidence="5" id="KW-1133">Transmembrane helix</keyword>
<organism evidence="8 9">
    <name type="scientific">Lactuca virosa</name>
    <dbReference type="NCBI Taxonomy" id="75947"/>
    <lineage>
        <taxon>Eukaryota</taxon>
        <taxon>Viridiplantae</taxon>
        <taxon>Streptophyta</taxon>
        <taxon>Embryophyta</taxon>
        <taxon>Tracheophyta</taxon>
        <taxon>Spermatophyta</taxon>
        <taxon>Magnoliopsida</taxon>
        <taxon>eudicotyledons</taxon>
        <taxon>Gunneridae</taxon>
        <taxon>Pentapetalae</taxon>
        <taxon>asterids</taxon>
        <taxon>campanulids</taxon>
        <taxon>Asterales</taxon>
        <taxon>Asteraceae</taxon>
        <taxon>Cichorioideae</taxon>
        <taxon>Cichorieae</taxon>
        <taxon>Lactucinae</taxon>
        <taxon>Lactuca</taxon>
    </lineage>
</organism>